<keyword evidence="2" id="KW-0472">Membrane</keyword>
<evidence type="ECO:0000313" key="5">
    <source>
        <dbReference type="Proteomes" id="UP000814176"/>
    </source>
</evidence>
<feature type="compositionally biased region" description="Basic and acidic residues" evidence="1">
    <location>
        <begin position="386"/>
        <end position="397"/>
    </location>
</feature>
<proteinExistence type="predicted"/>
<feature type="transmembrane region" description="Helical" evidence="2">
    <location>
        <begin position="202"/>
        <end position="228"/>
    </location>
</feature>
<feature type="transmembrane region" description="Helical" evidence="2">
    <location>
        <begin position="12"/>
        <end position="33"/>
    </location>
</feature>
<dbReference type="PANTHER" id="PTHR40465">
    <property type="entry name" value="CHROMOSOME 1, WHOLE GENOME SHOTGUN SEQUENCE"/>
    <property type="match status" value="1"/>
</dbReference>
<evidence type="ECO:0000313" key="4">
    <source>
        <dbReference type="EMBL" id="KAH9835131.1"/>
    </source>
</evidence>
<keyword evidence="2" id="KW-0812">Transmembrane</keyword>
<feature type="transmembrane region" description="Helical" evidence="2">
    <location>
        <begin position="248"/>
        <end position="268"/>
    </location>
</feature>
<keyword evidence="5" id="KW-1185">Reference proteome</keyword>
<dbReference type="EMBL" id="JADCUA010000013">
    <property type="protein sequence ID" value="KAH9835131.1"/>
    <property type="molecule type" value="Genomic_DNA"/>
</dbReference>
<gene>
    <name evidence="4" type="ORF">C8Q71DRAFT_764260</name>
</gene>
<protein>
    <recommendedName>
        <fullName evidence="3">DUF6534 domain-containing protein</fullName>
    </recommendedName>
</protein>
<comment type="caution">
    <text evidence="4">The sequence shown here is derived from an EMBL/GenBank/DDBJ whole genome shotgun (WGS) entry which is preliminary data.</text>
</comment>
<feature type="region of interest" description="Disordered" evidence="1">
    <location>
        <begin position="385"/>
        <end position="404"/>
    </location>
</feature>
<feature type="transmembrane region" description="Helical" evidence="2">
    <location>
        <begin position="81"/>
        <end position="106"/>
    </location>
</feature>
<dbReference type="Pfam" id="PF20152">
    <property type="entry name" value="DUF6534"/>
    <property type="match status" value="1"/>
</dbReference>
<name>A0ABQ8KCB2_9APHY</name>
<dbReference type="GeneID" id="72004789"/>
<dbReference type="RefSeq" id="XP_047777564.1">
    <property type="nucleotide sequence ID" value="XM_047924057.1"/>
</dbReference>
<feature type="transmembrane region" description="Helical" evidence="2">
    <location>
        <begin position="45"/>
        <end position="69"/>
    </location>
</feature>
<evidence type="ECO:0000256" key="2">
    <source>
        <dbReference type="SAM" id="Phobius"/>
    </source>
</evidence>
<organism evidence="4 5">
    <name type="scientific">Rhodofomes roseus</name>
    <dbReference type="NCBI Taxonomy" id="34475"/>
    <lineage>
        <taxon>Eukaryota</taxon>
        <taxon>Fungi</taxon>
        <taxon>Dikarya</taxon>
        <taxon>Basidiomycota</taxon>
        <taxon>Agaricomycotina</taxon>
        <taxon>Agaricomycetes</taxon>
        <taxon>Polyporales</taxon>
        <taxon>Rhodofomes</taxon>
    </lineage>
</organism>
<keyword evidence="2" id="KW-1133">Transmembrane helix</keyword>
<feature type="domain" description="DUF6534" evidence="3">
    <location>
        <begin position="175"/>
        <end position="279"/>
    </location>
</feature>
<accession>A0ABQ8KCB2</accession>
<evidence type="ECO:0000256" key="1">
    <source>
        <dbReference type="SAM" id="MobiDB-lite"/>
    </source>
</evidence>
<sequence>MGGLNDTYGAVFVAICISAVLYGVTILQVFSYFRDYPQDRFWDKLGVCWLWVLDSLHIAFCIYAMYWYLVINFGVFAELAVIHWSFEAAEMLNTIVIFSVQGLYIVRVWKLDAAAGVICGRRQFRPISILVGVALCVALATALECCYEISRLKTFASGLEPDHLWIMYYSLSAASCIDIVVAASLCYLLSKCRTGFRNTDSLVKCLMFYTINTGLVTSMCSLGAVIMVRFTVTRMQHTFDKGQSPQLAVLPTTYLTVAIQLLQVKLYVNSYLAMLNARCSLRRQRDDSPGYSISLPRSMVFHSPLIAGEMSRATSTADPGATIRWSNTRTGCGRVSGEVDLSRHVHDSAHGAYKSTALSRSDKSLVTSLDILPDSPSQLRNSRLSIDADRNATEARRPAVRRPSPTFARRTSVVFL</sequence>
<feature type="transmembrane region" description="Helical" evidence="2">
    <location>
        <begin position="166"/>
        <end position="190"/>
    </location>
</feature>
<evidence type="ECO:0000259" key="3">
    <source>
        <dbReference type="Pfam" id="PF20152"/>
    </source>
</evidence>
<dbReference type="Proteomes" id="UP000814176">
    <property type="component" value="Unassembled WGS sequence"/>
</dbReference>
<dbReference type="InterPro" id="IPR045339">
    <property type="entry name" value="DUF6534"/>
</dbReference>
<feature type="transmembrane region" description="Helical" evidence="2">
    <location>
        <begin position="127"/>
        <end position="150"/>
    </location>
</feature>
<reference evidence="4 5" key="1">
    <citation type="journal article" date="2021" name="Environ. Microbiol.">
        <title>Gene family expansions and transcriptome signatures uncover fungal adaptations to wood decay.</title>
        <authorList>
            <person name="Hage H."/>
            <person name="Miyauchi S."/>
            <person name="Viragh M."/>
            <person name="Drula E."/>
            <person name="Min B."/>
            <person name="Chaduli D."/>
            <person name="Navarro D."/>
            <person name="Favel A."/>
            <person name="Norest M."/>
            <person name="Lesage-Meessen L."/>
            <person name="Balint B."/>
            <person name="Merenyi Z."/>
            <person name="de Eugenio L."/>
            <person name="Morin E."/>
            <person name="Martinez A.T."/>
            <person name="Baldrian P."/>
            <person name="Stursova M."/>
            <person name="Martinez M.J."/>
            <person name="Novotny C."/>
            <person name="Magnuson J.K."/>
            <person name="Spatafora J.W."/>
            <person name="Maurice S."/>
            <person name="Pangilinan J."/>
            <person name="Andreopoulos W."/>
            <person name="LaButti K."/>
            <person name="Hundley H."/>
            <person name="Na H."/>
            <person name="Kuo A."/>
            <person name="Barry K."/>
            <person name="Lipzen A."/>
            <person name="Henrissat B."/>
            <person name="Riley R."/>
            <person name="Ahrendt S."/>
            <person name="Nagy L.G."/>
            <person name="Grigoriev I.V."/>
            <person name="Martin F."/>
            <person name="Rosso M.N."/>
        </authorList>
    </citation>
    <scope>NUCLEOTIDE SEQUENCE [LARGE SCALE GENOMIC DNA]</scope>
    <source>
        <strain evidence="4 5">CIRM-BRFM 1785</strain>
    </source>
</reference>
<dbReference type="PANTHER" id="PTHR40465:SF1">
    <property type="entry name" value="DUF6534 DOMAIN-CONTAINING PROTEIN"/>
    <property type="match status" value="1"/>
</dbReference>